<dbReference type="AlphaFoldDB" id="A0AAN9JY66"/>
<sequence>MSNGYVHFVVIMGAALCFVLLGMMDNQDQGITNTQAFRGQDFYGAFLNFRDTRLMHVTHVDVLTRRCVEPLKATGDAFNASVDGGLTFFDIAEVYGSGSSSVDIRLDYISFIHFLLKENDDLRKKIEVFVANHTSMIDFIFLEQIITFAVIIQKHPG</sequence>
<organism evidence="2 3">
    <name type="scientific">Canavalia gladiata</name>
    <name type="common">Sword bean</name>
    <name type="synonym">Dolichos gladiatus</name>
    <dbReference type="NCBI Taxonomy" id="3824"/>
    <lineage>
        <taxon>Eukaryota</taxon>
        <taxon>Viridiplantae</taxon>
        <taxon>Streptophyta</taxon>
        <taxon>Embryophyta</taxon>
        <taxon>Tracheophyta</taxon>
        <taxon>Spermatophyta</taxon>
        <taxon>Magnoliopsida</taxon>
        <taxon>eudicotyledons</taxon>
        <taxon>Gunneridae</taxon>
        <taxon>Pentapetalae</taxon>
        <taxon>rosids</taxon>
        <taxon>fabids</taxon>
        <taxon>Fabales</taxon>
        <taxon>Fabaceae</taxon>
        <taxon>Papilionoideae</taxon>
        <taxon>50 kb inversion clade</taxon>
        <taxon>NPAAA clade</taxon>
        <taxon>indigoferoid/millettioid clade</taxon>
        <taxon>Phaseoleae</taxon>
        <taxon>Canavalia</taxon>
    </lineage>
</organism>
<keyword evidence="1" id="KW-0812">Transmembrane</keyword>
<evidence type="ECO:0000313" key="3">
    <source>
        <dbReference type="Proteomes" id="UP001367508"/>
    </source>
</evidence>
<evidence type="ECO:0008006" key="4">
    <source>
        <dbReference type="Google" id="ProtNLM"/>
    </source>
</evidence>
<protein>
    <recommendedName>
        <fullName evidence="4">NADP-dependent oxidoreductase domain-containing protein</fullName>
    </recommendedName>
</protein>
<keyword evidence="1" id="KW-0472">Membrane</keyword>
<feature type="transmembrane region" description="Helical" evidence="1">
    <location>
        <begin position="6"/>
        <end position="24"/>
    </location>
</feature>
<gene>
    <name evidence="2" type="ORF">VNO77_44440</name>
</gene>
<accession>A0AAN9JY66</accession>
<proteinExistence type="predicted"/>
<evidence type="ECO:0000256" key="1">
    <source>
        <dbReference type="SAM" id="Phobius"/>
    </source>
</evidence>
<keyword evidence="3" id="KW-1185">Reference proteome</keyword>
<dbReference type="EMBL" id="JAYMYQ010000011">
    <property type="protein sequence ID" value="KAK7306494.1"/>
    <property type="molecule type" value="Genomic_DNA"/>
</dbReference>
<keyword evidence="1" id="KW-1133">Transmembrane helix</keyword>
<evidence type="ECO:0000313" key="2">
    <source>
        <dbReference type="EMBL" id="KAK7306494.1"/>
    </source>
</evidence>
<name>A0AAN9JY66_CANGL</name>
<dbReference type="Proteomes" id="UP001367508">
    <property type="component" value="Unassembled WGS sequence"/>
</dbReference>
<reference evidence="2 3" key="1">
    <citation type="submission" date="2024-01" db="EMBL/GenBank/DDBJ databases">
        <title>The genomes of 5 underutilized Papilionoideae crops provide insights into root nodulation and disease resistanc.</title>
        <authorList>
            <person name="Jiang F."/>
        </authorList>
    </citation>
    <scope>NUCLEOTIDE SEQUENCE [LARGE SCALE GENOMIC DNA]</scope>
    <source>
        <strain evidence="2">LVBAO_FW01</strain>
        <tissue evidence="2">Leaves</tissue>
    </source>
</reference>
<comment type="caution">
    <text evidence="2">The sequence shown here is derived from an EMBL/GenBank/DDBJ whole genome shotgun (WGS) entry which is preliminary data.</text>
</comment>